<protein>
    <submittedName>
        <fullName evidence="1">Uncharacterized protein</fullName>
    </submittedName>
</protein>
<dbReference type="KEGG" id="tpep:A0127_05680"/>
<proteinExistence type="predicted"/>
<accession>A0A142CV92</accession>
<keyword evidence="2" id="KW-1185">Reference proteome</keyword>
<reference evidence="2" key="1">
    <citation type="submission" date="2016-03" db="EMBL/GenBank/DDBJ databases">
        <authorList>
            <person name="Oger P.M."/>
        </authorList>
    </citation>
    <scope>NUCLEOTIDE SEQUENCE [LARGE SCALE GENOMIC DNA]</scope>
    <source>
        <strain evidence="2">OG-1</strain>
    </source>
</reference>
<gene>
    <name evidence="1" type="ORF">A0127_05680</name>
</gene>
<sequence length="102" mass="11356">MGSHYLYARSFGHILPKENFLSPPGPLEKDELFKKAVLSGFPTLWLAGEGFCGFFVVERVAGVGGFFMRLRVLTAQMRLFNFHRVFPPKTGFSGLFSPLPSG</sequence>
<dbReference type="AlphaFoldDB" id="A0A142CV92"/>
<organism evidence="1 2">
    <name type="scientific">Thermococcus peptonophilus</name>
    <dbReference type="NCBI Taxonomy" id="53952"/>
    <lineage>
        <taxon>Archaea</taxon>
        <taxon>Methanobacteriati</taxon>
        <taxon>Methanobacteriota</taxon>
        <taxon>Thermococci</taxon>
        <taxon>Thermococcales</taxon>
        <taxon>Thermococcaceae</taxon>
        <taxon>Thermococcus</taxon>
    </lineage>
</organism>
<evidence type="ECO:0000313" key="1">
    <source>
        <dbReference type="EMBL" id="AMQ18694.1"/>
    </source>
</evidence>
<dbReference type="EMBL" id="CP014750">
    <property type="protein sequence ID" value="AMQ18694.1"/>
    <property type="molecule type" value="Genomic_DNA"/>
</dbReference>
<evidence type="ECO:0000313" key="2">
    <source>
        <dbReference type="Proteomes" id="UP000073604"/>
    </source>
</evidence>
<dbReference type="Proteomes" id="UP000073604">
    <property type="component" value="Chromosome"/>
</dbReference>
<name>A0A142CV92_9EURY</name>